<evidence type="ECO:0000259" key="8">
    <source>
        <dbReference type="Pfam" id="PF21083"/>
    </source>
</evidence>
<evidence type="ECO:0000256" key="5">
    <source>
        <dbReference type="HAMAP-Rule" id="MF_00906"/>
    </source>
</evidence>
<evidence type="ECO:0000256" key="2">
    <source>
        <dbReference type="ARBA" id="ARBA00022618"/>
    </source>
</evidence>
<dbReference type="Pfam" id="PF21083">
    <property type="entry name" value="ZapC_N"/>
    <property type="match status" value="1"/>
</dbReference>
<organism evidence="9 10">
    <name type="scientific">Pseudoalteromonas xiamenensis</name>
    <dbReference type="NCBI Taxonomy" id="882626"/>
    <lineage>
        <taxon>Bacteria</taxon>
        <taxon>Pseudomonadati</taxon>
        <taxon>Pseudomonadota</taxon>
        <taxon>Gammaproteobacteria</taxon>
        <taxon>Alteromonadales</taxon>
        <taxon>Pseudoalteromonadaceae</taxon>
        <taxon>Pseudoalteromonas</taxon>
    </lineage>
</organism>
<evidence type="ECO:0000256" key="6">
    <source>
        <dbReference type="PIRNR" id="PIRNR010252"/>
    </source>
</evidence>
<sequence>MLQASKDWRWKRSEESNRLHVDLGPDMELITPYKLRLLTEDTRVNPNFSLQDAEFYNQVFCYLQQFAVWSEAVCCQIALNATAAKHYLLPMQPKSWFFKPYLGATAINDAVVVLESDCQQGEFLIVECGAEASLCINLQAEFRLDEHLILEPFQAIRVLNNRIHPLMAMQKSAQTA</sequence>
<dbReference type="RefSeq" id="WP_208844434.1">
    <property type="nucleotide sequence ID" value="NZ_CP072133.1"/>
</dbReference>
<keyword evidence="3 5" id="KW-0717">Septation</keyword>
<dbReference type="HAMAP" id="MF_00906">
    <property type="entry name" value="ZapC"/>
    <property type="match status" value="1"/>
</dbReference>
<dbReference type="Pfam" id="PF07126">
    <property type="entry name" value="ZapC_C"/>
    <property type="match status" value="1"/>
</dbReference>
<dbReference type="AlphaFoldDB" id="A0A975DJ45"/>
<comment type="similarity">
    <text evidence="5 6">Belongs to the ZapC family.</text>
</comment>
<accession>A0A975DJ45</accession>
<keyword evidence="10" id="KW-1185">Reference proteome</keyword>
<evidence type="ECO:0000313" key="10">
    <source>
        <dbReference type="Proteomes" id="UP000664904"/>
    </source>
</evidence>
<feature type="domain" description="Cell-division protein ZapC N-terminal" evidence="8">
    <location>
        <begin position="1"/>
        <end position="88"/>
    </location>
</feature>
<dbReference type="Proteomes" id="UP000664904">
    <property type="component" value="Chromosome"/>
</dbReference>
<evidence type="ECO:0000256" key="3">
    <source>
        <dbReference type="ARBA" id="ARBA00023210"/>
    </source>
</evidence>
<dbReference type="EMBL" id="CP072133">
    <property type="protein sequence ID" value="QTH72811.1"/>
    <property type="molecule type" value="Genomic_DNA"/>
</dbReference>
<keyword evidence="1 5" id="KW-0963">Cytoplasm</keyword>
<keyword evidence="4 5" id="KW-0131">Cell cycle</keyword>
<name>A0A975DJ45_9GAMM</name>
<dbReference type="InterPro" id="IPR048372">
    <property type="entry name" value="ZapC_C"/>
</dbReference>
<evidence type="ECO:0000256" key="4">
    <source>
        <dbReference type="ARBA" id="ARBA00023306"/>
    </source>
</evidence>
<evidence type="ECO:0000259" key="7">
    <source>
        <dbReference type="Pfam" id="PF07126"/>
    </source>
</evidence>
<comment type="subcellular location">
    <subcellularLocation>
        <location evidence="5 6">Cytoplasm</location>
    </subcellularLocation>
</comment>
<reference evidence="9" key="1">
    <citation type="submission" date="2021-03" db="EMBL/GenBank/DDBJ databases">
        <title>Complete Genome of Pseudoalteromonas xiamenensis STKMTI.2, a new potential marine bacterium producing anti-Vibrio compounds.</title>
        <authorList>
            <person name="Handayani D.P."/>
            <person name="Isnansetyo A."/>
            <person name="Istiqomah I."/>
            <person name="Jumina J."/>
        </authorList>
    </citation>
    <scope>NUCLEOTIDE SEQUENCE</scope>
    <source>
        <strain evidence="9">STKMTI.2</strain>
    </source>
</reference>
<keyword evidence="2 5" id="KW-0132">Cell division</keyword>
<comment type="subunit">
    <text evidence="5">Interacts directly with FtsZ.</text>
</comment>
<dbReference type="GO" id="GO:0000917">
    <property type="term" value="P:division septum assembly"/>
    <property type="evidence" value="ECO:0007669"/>
    <property type="project" value="UniProtKB-KW"/>
</dbReference>
<dbReference type="KEGG" id="pxi:J5O05_00480"/>
<evidence type="ECO:0000256" key="1">
    <source>
        <dbReference type="ARBA" id="ARBA00022490"/>
    </source>
</evidence>
<gene>
    <name evidence="5" type="primary">zapC</name>
    <name evidence="9" type="ORF">J5O05_00480</name>
</gene>
<dbReference type="InterPro" id="IPR048373">
    <property type="entry name" value="ZapC_N"/>
</dbReference>
<comment type="function">
    <text evidence="5 6">Contributes to the efficiency of the cell division process by stabilizing the polymeric form of the cell division protein FtsZ. Acts by promoting interactions between FtsZ protofilaments and suppressing the GTPase activity of FtsZ.</text>
</comment>
<proteinExistence type="inferred from homology"/>
<feature type="domain" description="Cell-division protein ZapC C-terminal" evidence="7">
    <location>
        <begin position="90"/>
        <end position="167"/>
    </location>
</feature>
<dbReference type="PIRSF" id="PIRSF010252">
    <property type="entry name" value="ZapC"/>
    <property type="match status" value="1"/>
</dbReference>
<dbReference type="GO" id="GO:0005737">
    <property type="term" value="C:cytoplasm"/>
    <property type="evidence" value="ECO:0007669"/>
    <property type="project" value="UniProtKB-SubCell"/>
</dbReference>
<protein>
    <recommendedName>
        <fullName evidence="5 6">Cell division protein ZapC</fullName>
    </recommendedName>
</protein>
<evidence type="ECO:0000313" key="9">
    <source>
        <dbReference type="EMBL" id="QTH72811.1"/>
    </source>
</evidence>
<dbReference type="GO" id="GO:0043093">
    <property type="term" value="P:FtsZ-dependent cytokinesis"/>
    <property type="evidence" value="ECO:0007669"/>
    <property type="project" value="UniProtKB-UniRule"/>
</dbReference>
<dbReference type="InterPro" id="IPR009809">
    <property type="entry name" value="ZapC"/>
</dbReference>